<keyword evidence="2" id="KW-1185">Reference proteome</keyword>
<accession>A0AAV0XPK3</accession>
<sequence length="147" mass="17610">MIDFETGLRNAFTAVYPEANIFSCWFHYIQSLQKNIKKLGYTRYKRVLKTKMYAQANYVQLPRFFTYFSSFWIMRKGPECFTVHCQPRRTNNNVERQKQTFQVLHPKMWIFLEHLNNIITKQHTIVGQLASGVPTTRSTKFKYILIQ</sequence>
<evidence type="ECO:0008006" key="3">
    <source>
        <dbReference type="Google" id="ProtNLM"/>
    </source>
</evidence>
<name>A0AAV0XPK3_9HEMI</name>
<reference evidence="1 2" key="1">
    <citation type="submission" date="2023-01" db="EMBL/GenBank/DDBJ databases">
        <authorList>
            <person name="Whitehead M."/>
        </authorList>
    </citation>
    <scope>NUCLEOTIDE SEQUENCE [LARGE SCALE GENOMIC DNA]</scope>
</reference>
<dbReference type="AlphaFoldDB" id="A0AAV0XPK3"/>
<gene>
    <name evidence="1" type="ORF">MEUPH1_LOCUS24214</name>
</gene>
<evidence type="ECO:0000313" key="2">
    <source>
        <dbReference type="Proteomes" id="UP001160148"/>
    </source>
</evidence>
<dbReference type="EMBL" id="CARXXK010000162">
    <property type="protein sequence ID" value="CAI6370048.1"/>
    <property type="molecule type" value="Genomic_DNA"/>
</dbReference>
<organism evidence="1 2">
    <name type="scientific">Macrosiphum euphorbiae</name>
    <name type="common">potato aphid</name>
    <dbReference type="NCBI Taxonomy" id="13131"/>
    <lineage>
        <taxon>Eukaryota</taxon>
        <taxon>Metazoa</taxon>
        <taxon>Ecdysozoa</taxon>
        <taxon>Arthropoda</taxon>
        <taxon>Hexapoda</taxon>
        <taxon>Insecta</taxon>
        <taxon>Pterygota</taxon>
        <taxon>Neoptera</taxon>
        <taxon>Paraneoptera</taxon>
        <taxon>Hemiptera</taxon>
        <taxon>Sternorrhyncha</taxon>
        <taxon>Aphidomorpha</taxon>
        <taxon>Aphidoidea</taxon>
        <taxon>Aphididae</taxon>
        <taxon>Macrosiphini</taxon>
        <taxon>Macrosiphum</taxon>
    </lineage>
</organism>
<comment type="caution">
    <text evidence="1">The sequence shown here is derived from an EMBL/GenBank/DDBJ whole genome shotgun (WGS) entry which is preliminary data.</text>
</comment>
<proteinExistence type="predicted"/>
<dbReference type="Proteomes" id="UP001160148">
    <property type="component" value="Unassembled WGS sequence"/>
</dbReference>
<evidence type="ECO:0000313" key="1">
    <source>
        <dbReference type="EMBL" id="CAI6370048.1"/>
    </source>
</evidence>
<protein>
    <recommendedName>
        <fullName evidence="3">MULE transposase domain-containing protein</fullName>
    </recommendedName>
</protein>